<dbReference type="PATRIC" id="fig|443610.3.peg.810"/>
<protein>
    <submittedName>
        <fullName evidence="1">Uncharacterized protein</fullName>
    </submittedName>
</protein>
<sequence>MARPDGKMTLQNAKPRSLALRATDGWSISEGMPEPRRNVLEKLLAALLSWLRRPKRPPDVPDYLRADLGLPPVEDNPYLVPPNPDYALLAMIWLKR</sequence>
<dbReference type="AlphaFoldDB" id="A0A0F5FS84"/>
<gene>
    <name evidence="1" type="ORF">VE25_12845</name>
</gene>
<evidence type="ECO:0000313" key="1">
    <source>
        <dbReference type="EMBL" id="KKB11450.1"/>
    </source>
</evidence>
<proteinExistence type="predicted"/>
<name>A0A0F5FS84_9HYPH</name>
<organism evidence="1 2">
    <name type="scientific">Devosia geojensis</name>
    <dbReference type="NCBI Taxonomy" id="443610"/>
    <lineage>
        <taxon>Bacteria</taxon>
        <taxon>Pseudomonadati</taxon>
        <taxon>Pseudomonadota</taxon>
        <taxon>Alphaproteobacteria</taxon>
        <taxon>Hyphomicrobiales</taxon>
        <taxon>Devosiaceae</taxon>
        <taxon>Devosia</taxon>
    </lineage>
</organism>
<evidence type="ECO:0000313" key="2">
    <source>
        <dbReference type="Proteomes" id="UP000033632"/>
    </source>
</evidence>
<dbReference type="EMBL" id="JZEX01000117">
    <property type="protein sequence ID" value="KKB11450.1"/>
    <property type="molecule type" value="Genomic_DNA"/>
</dbReference>
<reference evidence="1 2" key="1">
    <citation type="submission" date="2015-03" db="EMBL/GenBank/DDBJ databases">
        <authorList>
            <person name="Hassan Y.I."/>
            <person name="Lepp D."/>
            <person name="Li X.-Z."/>
            <person name="Zhou T."/>
        </authorList>
    </citation>
    <scope>NUCLEOTIDE SEQUENCE [LARGE SCALE GENOMIC DNA]</scope>
    <source>
        <strain evidence="1 2">BD-c194</strain>
    </source>
</reference>
<keyword evidence="2" id="KW-1185">Reference proteome</keyword>
<dbReference type="Proteomes" id="UP000033632">
    <property type="component" value="Unassembled WGS sequence"/>
</dbReference>
<accession>A0A0F5FS84</accession>
<comment type="caution">
    <text evidence="1">The sequence shown here is derived from an EMBL/GenBank/DDBJ whole genome shotgun (WGS) entry which is preliminary data.</text>
</comment>